<keyword evidence="7" id="KW-0068">Autocatalytic cleavage</keyword>
<dbReference type="EMBL" id="CAKKNE010000003">
    <property type="protein sequence ID" value="CAH0371740.1"/>
    <property type="molecule type" value="Genomic_DNA"/>
</dbReference>
<evidence type="ECO:0000256" key="13">
    <source>
        <dbReference type="ARBA" id="ARBA00023317"/>
    </source>
</evidence>
<evidence type="ECO:0000256" key="6">
    <source>
        <dbReference type="ARBA" id="ARBA00022793"/>
    </source>
</evidence>
<dbReference type="GO" id="GO:0005829">
    <property type="term" value="C:cytosol"/>
    <property type="evidence" value="ECO:0007669"/>
    <property type="project" value="TreeGrafter"/>
</dbReference>
<dbReference type="EC" id="4.1.1.50" evidence="4"/>
<comment type="similarity">
    <text evidence="3">Belongs to the eukaryotic AdoMetDC family.</text>
</comment>
<dbReference type="InterPro" id="IPR048283">
    <property type="entry name" value="AdoMetDC-like"/>
</dbReference>
<keyword evidence="13" id="KW-0670">Pyruvate</keyword>
<keyword evidence="11" id="KW-0456">Lyase</keyword>
<dbReference type="GO" id="GO:0008295">
    <property type="term" value="P:spermidine biosynthetic process"/>
    <property type="evidence" value="ECO:0007669"/>
    <property type="project" value="UniProtKB-KW"/>
</dbReference>
<keyword evidence="16" id="KW-1185">Reference proteome</keyword>
<evidence type="ECO:0000256" key="3">
    <source>
        <dbReference type="ARBA" id="ARBA00008466"/>
    </source>
</evidence>
<keyword evidence="8" id="KW-0745">Spermidine biosynthesis</keyword>
<evidence type="ECO:0000256" key="8">
    <source>
        <dbReference type="ARBA" id="ARBA00023066"/>
    </source>
</evidence>
<evidence type="ECO:0000256" key="4">
    <source>
        <dbReference type="ARBA" id="ARBA00012357"/>
    </source>
</evidence>
<feature type="region of interest" description="Disordered" evidence="14">
    <location>
        <begin position="1"/>
        <end position="25"/>
    </location>
</feature>
<evidence type="ECO:0000256" key="7">
    <source>
        <dbReference type="ARBA" id="ARBA00022813"/>
    </source>
</evidence>
<accession>A0A8J2WZ11</accession>
<reference evidence="15" key="1">
    <citation type="submission" date="2021-11" db="EMBL/GenBank/DDBJ databases">
        <authorList>
            <consortium name="Genoscope - CEA"/>
            <person name="William W."/>
        </authorList>
    </citation>
    <scope>NUCLEOTIDE SEQUENCE</scope>
</reference>
<dbReference type="PROSITE" id="PS01336">
    <property type="entry name" value="ADOMETDC"/>
    <property type="match status" value="1"/>
</dbReference>
<evidence type="ECO:0000256" key="1">
    <source>
        <dbReference type="ARBA" id="ARBA00001928"/>
    </source>
</evidence>
<dbReference type="UniPathway" id="UPA00331">
    <property type="reaction ID" value="UER00451"/>
</dbReference>
<keyword evidence="5" id="KW-0949">S-adenosyl-L-methionine</keyword>
<dbReference type="OrthoDB" id="1068353at2759"/>
<dbReference type="PANTHER" id="PTHR11570">
    <property type="entry name" value="S-ADENOSYLMETHIONINE DECARBOXYLASE"/>
    <property type="match status" value="1"/>
</dbReference>
<dbReference type="Gene3D" id="3.60.90.10">
    <property type="entry name" value="S-adenosylmethionine decarboxylase"/>
    <property type="match status" value="1"/>
</dbReference>
<feature type="compositionally biased region" description="Polar residues" evidence="14">
    <location>
        <begin position="7"/>
        <end position="17"/>
    </location>
</feature>
<dbReference type="InterPro" id="IPR018166">
    <property type="entry name" value="S-AdoMet_deCO2ase_CS"/>
</dbReference>
<dbReference type="GO" id="GO:0006597">
    <property type="term" value="P:spermine biosynthetic process"/>
    <property type="evidence" value="ECO:0007669"/>
    <property type="project" value="InterPro"/>
</dbReference>
<comment type="caution">
    <text evidence="15">The sequence shown here is derived from an EMBL/GenBank/DDBJ whole genome shotgun (WGS) entry which is preliminary data.</text>
</comment>
<dbReference type="GO" id="GO:0004014">
    <property type="term" value="F:adenosylmethionine decarboxylase activity"/>
    <property type="evidence" value="ECO:0007669"/>
    <property type="project" value="UniProtKB-EC"/>
</dbReference>
<evidence type="ECO:0000256" key="11">
    <source>
        <dbReference type="ARBA" id="ARBA00023239"/>
    </source>
</evidence>
<dbReference type="Gene3D" id="3.30.360.50">
    <property type="entry name" value="S-adenosylmethionine decarboxylase"/>
    <property type="match status" value="1"/>
</dbReference>
<dbReference type="PANTHER" id="PTHR11570:SF0">
    <property type="entry name" value="S-ADENOSYLMETHIONINE DECARBOXYLASE PROENZYME"/>
    <property type="match status" value="1"/>
</dbReference>
<comment type="cofactor">
    <cofactor evidence="1">
        <name>pyruvate</name>
        <dbReference type="ChEBI" id="CHEBI:15361"/>
    </cofactor>
</comment>
<keyword evidence="12" id="KW-0704">Schiff base</keyword>
<dbReference type="InterPro" id="IPR016067">
    <property type="entry name" value="S-AdoMet_deCO2ase_core"/>
</dbReference>
<dbReference type="AlphaFoldDB" id="A0A8J2WZ11"/>
<name>A0A8J2WZ11_9STRA</name>
<proteinExistence type="inferred from homology"/>
<evidence type="ECO:0000256" key="10">
    <source>
        <dbReference type="ARBA" id="ARBA00023145"/>
    </source>
</evidence>
<evidence type="ECO:0000313" key="16">
    <source>
        <dbReference type="Proteomes" id="UP000789595"/>
    </source>
</evidence>
<sequence length="387" mass="42554">MALLLSETGSDASTNSLPRADSLVDEPGAFEGPEKTLEVCFLPGAGDIRGCRGLTRAQLDCILEEARCTILSRMSNAHLDAYVLSESSLFVYAHKVVVKTCGRTTLLRCLRRLVQEATSTLGLQLEWVGYSRKNYCFPDDQVAPHGCFEDELRYLKAHQGDAEKVFDGSGYVLGPLTGDHWFVYVSDQCERPASSATERTVNVMMFDLPEDVRRHFHLQGDEDSDLRAAGRAMTQRSGLKALIPGKVDDHAFAPCGYSLNALSFESYTTVHVTPEASCSYASFETNTALKSYGSLVKNVLAVFRPKRVVLTLFADEAGLRELPRSALFDGQPRLDVSGSTYVRENLSSTQVEHDCVCMMANYTLKRPGASRTATPSSPLRPRIGSLQ</sequence>
<evidence type="ECO:0000256" key="2">
    <source>
        <dbReference type="ARBA" id="ARBA00004911"/>
    </source>
</evidence>
<feature type="region of interest" description="Disordered" evidence="14">
    <location>
        <begin position="367"/>
        <end position="387"/>
    </location>
</feature>
<dbReference type="NCBIfam" id="TIGR00535">
    <property type="entry name" value="SAM_DCase"/>
    <property type="match status" value="1"/>
</dbReference>
<protein>
    <recommendedName>
        <fullName evidence="4">adenosylmethionine decarboxylase</fullName>
        <ecNumber evidence="4">4.1.1.50</ecNumber>
    </recommendedName>
</protein>
<dbReference type="Pfam" id="PF01536">
    <property type="entry name" value="SAM_decarbox"/>
    <property type="match status" value="1"/>
</dbReference>
<organism evidence="15 16">
    <name type="scientific">Pelagomonas calceolata</name>
    <dbReference type="NCBI Taxonomy" id="35677"/>
    <lineage>
        <taxon>Eukaryota</taxon>
        <taxon>Sar</taxon>
        <taxon>Stramenopiles</taxon>
        <taxon>Ochrophyta</taxon>
        <taxon>Pelagophyceae</taxon>
        <taxon>Pelagomonadales</taxon>
        <taxon>Pelagomonadaceae</taxon>
        <taxon>Pelagomonas</taxon>
    </lineage>
</organism>
<keyword evidence="9" id="KW-0620">Polyamine biosynthesis</keyword>
<dbReference type="InterPro" id="IPR001985">
    <property type="entry name" value="S-AdoMet_decarboxylase_euk"/>
</dbReference>
<keyword evidence="10" id="KW-0865">Zymogen</keyword>
<evidence type="ECO:0000256" key="9">
    <source>
        <dbReference type="ARBA" id="ARBA00023115"/>
    </source>
</evidence>
<gene>
    <name evidence="15" type="ORF">PECAL_3P16920</name>
</gene>
<evidence type="ECO:0000256" key="14">
    <source>
        <dbReference type="SAM" id="MobiDB-lite"/>
    </source>
</evidence>
<comment type="pathway">
    <text evidence="2">Amine and polyamine biosynthesis; S-adenosylmethioninamine biosynthesis; S-adenosylmethioninamine from S-adenosyl-L-methionine: step 1/1.</text>
</comment>
<evidence type="ECO:0000313" key="15">
    <source>
        <dbReference type="EMBL" id="CAH0371740.1"/>
    </source>
</evidence>
<dbReference type="Proteomes" id="UP000789595">
    <property type="component" value="Unassembled WGS sequence"/>
</dbReference>
<dbReference type="SUPFAM" id="SSF56276">
    <property type="entry name" value="S-adenosylmethionine decarboxylase"/>
    <property type="match status" value="1"/>
</dbReference>
<evidence type="ECO:0000256" key="5">
    <source>
        <dbReference type="ARBA" id="ARBA00022691"/>
    </source>
</evidence>
<evidence type="ECO:0000256" key="12">
    <source>
        <dbReference type="ARBA" id="ARBA00023270"/>
    </source>
</evidence>
<keyword evidence="6" id="KW-0210">Decarboxylase</keyword>